<dbReference type="Proteomes" id="UP000011885">
    <property type="component" value="Unassembled WGS sequence"/>
</dbReference>
<dbReference type="PATRIC" id="fig|1263870.3.peg.4919"/>
<feature type="transmembrane region" description="Helical" evidence="1">
    <location>
        <begin position="246"/>
        <end position="271"/>
    </location>
</feature>
<proteinExistence type="predicted"/>
<evidence type="ECO:0000313" key="2">
    <source>
        <dbReference type="EMBL" id="EMI53905.1"/>
    </source>
</evidence>
<name>M5TXJ1_9BACT</name>
<keyword evidence="3" id="KW-1185">Reference proteome</keyword>
<evidence type="ECO:0000256" key="1">
    <source>
        <dbReference type="SAM" id="Phobius"/>
    </source>
</evidence>
<protein>
    <submittedName>
        <fullName evidence="2">Membrane protein</fullName>
    </submittedName>
</protein>
<evidence type="ECO:0000313" key="3">
    <source>
        <dbReference type="Proteomes" id="UP000011885"/>
    </source>
</evidence>
<accession>M5TXJ1</accession>
<feature type="transmembrane region" description="Helical" evidence="1">
    <location>
        <begin position="167"/>
        <end position="186"/>
    </location>
</feature>
<organism evidence="2 3">
    <name type="scientific">Rhodopirellula sallentina SM41</name>
    <dbReference type="NCBI Taxonomy" id="1263870"/>
    <lineage>
        <taxon>Bacteria</taxon>
        <taxon>Pseudomonadati</taxon>
        <taxon>Planctomycetota</taxon>
        <taxon>Planctomycetia</taxon>
        <taxon>Pirellulales</taxon>
        <taxon>Pirellulaceae</taxon>
        <taxon>Rhodopirellula</taxon>
    </lineage>
</organism>
<feature type="transmembrane region" description="Helical" evidence="1">
    <location>
        <begin position="220"/>
        <end position="240"/>
    </location>
</feature>
<feature type="transmembrane region" description="Helical" evidence="1">
    <location>
        <begin position="112"/>
        <end position="132"/>
    </location>
</feature>
<feature type="transmembrane region" description="Helical" evidence="1">
    <location>
        <begin position="192"/>
        <end position="208"/>
    </location>
</feature>
<feature type="transmembrane region" description="Helical" evidence="1">
    <location>
        <begin position="48"/>
        <end position="70"/>
    </location>
</feature>
<sequence>MSCPSFADYKPSRLSEGVLMTETSDASEEDRERARAEFIATFGAKPRWLIRGLAFGMLAMASVNALSYFWRSDHWGSLLGEVRMRGESIGFPFEIWESGNTYGGLFADYPMIGANILVAFVMSLPIGILAAWKSPWLNDLMLAAFADVDVRDENEANQPIQFSIQSLMIATTVAAVLAMLATRFAVRRETLVCIYALGPLGLVLLAMLPRRLSWQQRVIILMPCAISLIVVAMVVGQKLGIDFDKVLMGIFLCWTPQSALAAIGLLCAIFVRLAKYQPADAVAE</sequence>
<dbReference type="AlphaFoldDB" id="M5TXJ1"/>
<keyword evidence="1" id="KW-1133">Transmembrane helix</keyword>
<reference evidence="2 3" key="1">
    <citation type="journal article" date="2013" name="Mar. Genomics">
        <title>Expression of sulfatases in Rhodopirellula baltica and the diversity of sulfatases in the genus Rhodopirellula.</title>
        <authorList>
            <person name="Wegner C.E."/>
            <person name="Richter-Heitmann T."/>
            <person name="Klindworth A."/>
            <person name="Klockow C."/>
            <person name="Richter M."/>
            <person name="Achstetter T."/>
            <person name="Glockner F.O."/>
            <person name="Harder J."/>
        </authorList>
    </citation>
    <scope>NUCLEOTIDE SEQUENCE [LARGE SCALE GENOMIC DNA]</scope>
    <source>
        <strain evidence="2 3">SM41</strain>
    </source>
</reference>
<gene>
    <name evidence="2" type="ORF">RSSM_04652</name>
</gene>
<dbReference type="EMBL" id="ANOH01000319">
    <property type="protein sequence ID" value="EMI53905.1"/>
    <property type="molecule type" value="Genomic_DNA"/>
</dbReference>
<keyword evidence="1" id="KW-0472">Membrane</keyword>
<keyword evidence="1" id="KW-0812">Transmembrane</keyword>
<comment type="caution">
    <text evidence="2">The sequence shown here is derived from an EMBL/GenBank/DDBJ whole genome shotgun (WGS) entry which is preliminary data.</text>
</comment>